<evidence type="ECO:0000259" key="1">
    <source>
        <dbReference type="PROSITE" id="PS51186"/>
    </source>
</evidence>
<dbReference type="Pfam" id="PF13302">
    <property type="entry name" value="Acetyltransf_3"/>
    <property type="match status" value="1"/>
</dbReference>
<protein>
    <submittedName>
        <fullName evidence="2">RimJ/RimL family protein N-acetyltransferase</fullName>
    </submittedName>
</protein>
<dbReference type="EMBL" id="SLXQ01000001">
    <property type="protein sequence ID" value="TCP56182.1"/>
    <property type="molecule type" value="Genomic_DNA"/>
</dbReference>
<reference evidence="2 3" key="1">
    <citation type="submission" date="2019-03" db="EMBL/GenBank/DDBJ databases">
        <title>Genomic Encyclopedia of Type Strains, Phase IV (KMG-IV): sequencing the most valuable type-strain genomes for metagenomic binning, comparative biology and taxonomic classification.</title>
        <authorList>
            <person name="Goeker M."/>
        </authorList>
    </citation>
    <scope>NUCLEOTIDE SEQUENCE [LARGE SCALE GENOMIC DNA]</scope>
    <source>
        <strain evidence="2 3">DSM 45765</strain>
    </source>
</reference>
<dbReference type="PANTHER" id="PTHR43441">
    <property type="entry name" value="RIBOSOMAL-PROTEIN-SERINE ACETYLTRANSFERASE"/>
    <property type="match status" value="1"/>
</dbReference>
<sequence length="191" mass="21673">MEPTRYRGVVEPVEINAGTYYLRQLRTDEFIDDRPALVETFADEETVRYRSARIPDLAAASEYIALRAEQWRSDQRYSWAVANQTTGELLAELTLTNLAPRDRFAEITCWTHPAHRGNGIVVATIPAVLRFGFGALDLHHVSYQHAVSNTASRRVAEKCGFLLDGRMREAYVVDGVAEDRLVWSRLSTDED</sequence>
<evidence type="ECO:0000313" key="3">
    <source>
        <dbReference type="Proteomes" id="UP000294911"/>
    </source>
</evidence>
<dbReference type="PANTHER" id="PTHR43441:SF10">
    <property type="entry name" value="ACETYLTRANSFERASE"/>
    <property type="match status" value="1"/>
</dbReference>
<proteinExistence type="predicted"/>
<name>A0A4R2R0L7_9PSEU</name>
<keyword evidence="3" id="KW-1185">Reference proteome</keyword>
<feature type="domain" description="N-acetyltransferase" evidence="1">
    <location>
        <begin position="20"/>
        <end position="183"/>
    </location>
</feature>
<dbReference type="InterPro" id="IPR016181">
    <property type="entry name" value="Acyl_CoA_acyltransferase"/>
</dbReference>
<dbReference type="Proteomes" id="UP000294911">
    <property type="component" value="Unassembled WGS sequence"/>
</dbReference>
<dbReference type="GO" id="GO:0005737">
    <property type="term" value="C:cytoplasm"/>
    <property type="evidence" value="ECO:0007669"/>
    <property type="project" value="TreeGrafter"/>
</dbReference>
<gene>
    <name evidence="2" type="ORF">EV191_101122</name>
</gene>
<dbReference type="PROSITE" id="PS51186">
    <property type="entry name" value="GNAT"/>
    <property type="match status" value="1"/>
</dbReference>
<dbReference type="SUPFAM" id="SSF55729">
    <property type="entry name" value="Acyl-CoA N-acyltransferases (Nat)"/>
    <property type="match status" value="1"/>
</dbReference>
<organism evidence="2 3">
    <name type="scientific">Tamaricihabitans halophyticus</name>
    <dbReference type="NCBI Taxonomy" id="1262583"/>
    <lineage>
        <taxon>Bacteria</taxon>
        <taxon>Bacillati</taxon>
        <taxon>Actinomycetota</taxon>
        <taxon>Actinomycetes</taxon>
        <taxon>Pseudonocardiales</taxon>
        <taxon>Pseudonocardiaceae</taxon>
        <taxon>Tamaricihabitans</taxon>
    </lineage>
</organism>
<dbReference type="GO" id="GO:1990189">
    <property type="term" value="F:protein N-terminal-serine acetyltransferase activity"/>
    <property type="evidence" value="ECO:0007669"/>
    <property type="project" value="TreeGrafter"/>
</dbReference>
<evidence type="ECO:0000313" key="2">
    <source>
        <dbReference type="EMBL" id="TCP56182.1"/>
    </source>
</evidence>
<dbReference type="InterPro" id="IPR051908">
    <property type="entry name" value="Ribosomal_N-acetyltransferase"/>
</dbReference>
<dbReference type="Gene3D" id="3.40.630.30">
    <property type="match status" value="1"/>
</dbReference>
<dbReference type="AlphaFoldDB" id="A0A4R2R0L7"/>
<keyword evidence="2" id="KW-0808">Transferase</keyword>
<dbReference type="InterPro" id="IPR000182">
    <property type="entry name" value="GNAT_dom"/>
</dbReference>
<dbReference type="GO" id="GO:0008999">
    <property type="term" value="F:protein-N-terminal-alanine acetyltransferase activity"/>
    <property type="evidence" value="ECO:0007669"/>
    <property type="project" value="TreeGrafter"/>
</dbReference>
<comment type="caution">
    <text evidence="2">The sequence shown here is derived from an EMBL/GenBank/DDBJ whole genome shotgun (WGS) entry which is preliminary data.</text>
</comment>
<accession>A0A4R2R0L7</accession>